<dbReference type="PANTHER" id="PTHR33992">
    <property type="entry name" value="RIBONUCLEASE P PROTEIN COMPONENT"/>
    <property type="match status" value="1"/>
</dbReference>
<dbReference type="InterPro" id="IPR014721">
    <property type="entry name" value="Ribsml_uS5_D2-typ_fold_subgr"/>
</dbReference>
<keyword evidence="2 7" id="KW-0819">tRNA processing</keyword>
<dbReference type="EC" id="3.1.26.5" evidence="7 8"/>
<comment type="similarity">
    <text evidence="7">Belongs to the RnpA family.</text>
</comment>
<organism evidence="9 10">
    <name type="scientific">Evansella vedderi</name>
    <dbReference type="NCBI Taxonomy" id="38282"/>
    <lineage>
        <taxon>Bacteria</taxon>
        <taxon>Bacillati</taxon>
        <taxon>Bacillota</taxon>
        <taxon>Bacilli</taxon>
        <taxon>Bacillales</taxon>
        <taxon>Bacillaceae</taxon>
        <taxon>Evansella</taxon>
    </lineage>
</organism>
<reference evidence="9 10" key="1">
    <citation type="submission" date="2023-07" db="EMBL/GenBank/DDBJ databases">
        <title>Genomic Encyclopedia of Type Strains, Phase IV (KMG-IV): sequencing the most valuable type-strain genomes for metagenomic binning, comparative biology and taxonomic classification.</title>
        <authorList>
            <person name="Goeker M."/>
        </authorList>
    </citation>
    <scope>NUCLEOTIDE SEQUENCE [LARGE SCALE GENOMIC DNA]</scope>
    <source>
        <strain evidence="9 10">DSM 9768</strain>
    </source>
</reference>
<evidence type="ECO:0000256" key="4">
    <source>
        <dbReference type="ARBA" id="ARBA00022759"/>
    </source>
</evidence>
<evidence type="ECO:0000256" key="2">
    <source>
        <dbReference type="ARBA" id="ARBA00022694"/>
    </source>
</evidence>
<dbReference type="HAMAP" id="MF_00227">
    <property type="entry name" value="RNase_P"/>
    <property type="match status" value="1"/>
</dbReference>
<dbReference type="Proteomes" id="UP001230005">
    <property type="component" value="Unassembled WGS sequence"/>
</dbReference>
<dbReference type="EMBL" id="JAUSUG010000030">
    <property type="protein sequence ID" value="MDQ0257563.1"/>
    <property type="molecule type" value="Genomic_DNA"/>
</dbReference>
<dbReference type="GO" id="GO:0004526">
    <property type="term" value="F:ribonuclease P activity"/>
    <property type="evidence" value="ECO:0007669"/>
    <property type="project" value="UniProtKB-EC"/>
</dbReference>
<accession>A0ABU0A247</accession>
<keyword evidence="4 7" id="KW-0255">Endonuclease</keyword>
<comment type="catalytic activity">
    <reaction evidence="7">
        <text>Endonucleolytic cleavage of RNA, removing 5'-extranucleotides from tRNA precursor.</text>
        <dbReference type="EC" id="3.1.26.5"/>
    </reaction>
</comment>
<evidence type="ECO:0000313" key="10">
    <source>
        <dbReference type="Proteomes" id="UP001230005"/>
    </source>
</evidence>
<dbReference type="Pfam" id="PF00825">
    <property type="entry name" value="Ribonuclease_P"/>
    <property type="match status" value="1"/>
</dbReference>
<evidence type="ECO:0000256" key="5">
    <source>
        <dbReference type="ARBA" id="ARBA00022801"/>
    </source>
</evidence>
<dbReference type="RefSeq" id="WP_307331484.1">
    <property type="nucleotide sequence ID" value="NZ_JAUSUG010000030.1"/>
</dbReference>
<evidence type="ECO:0000256" key="1">
    <source>
        <dbReference type="ARBA" id="ARBA00002663"/>
    </source>
</evidence>
<evidence type="ECO:0000256" key="7">
    <source>
        <dbReference type="HAMAP-Rule" id="MF_00227"/>
    </source>
</evidence>
<evidence type="ECO:0000256" key="3">
    <source>
        <dbReference type="ARBA" id="ARBA00022722"/>
    </source>
</evidence>
<dbReference type="NCBIfam" id="TIGR00188">
    <property type="entry name" value="rnpA"/>
    <property type="match status" value="1"/>
</dbReference>
<gene>
    <name evidence="7" type="primary">rnpA</name>
    <name evidence="9" type="ORF">J2S74_005021</name>
</gene>
<dbReference type="Gene3D" id="3.30.230.10">
    <property type="match status" value="1"/>
</dbReference>
<comment type="function">
    <text evidence="1 7">RNaseP catalyzes the removal of the 5'-leader sequence from pre-tRNA to produce the mature 5'-terminus. It can also cleave other RNA substrates such as 4.5S RNA. The protein component plays an auxiliary but essential role in vivo by binding to the 5'-leader sequence and broadening the substrate specificity of the ribozyme.</text>
</comment>
<sequence length="123" mass="14398">MRKENRLKKNEEFQVVFHRGSSVANRQFVVYHLKKEDQEHTRIGLSVSKKLGNAVTRNKIKRLMREAIREFLPKLKGNQDIVIIARKPVIEMDLTQIKSSLNHVINKAGIFNNRPFRHGVKNK</sequence>
<evidence type="ECO:0000256" key="8">
    <source>
        <dbReference type="NCBIfam" id="TIGR00188"/>
    </source>
</evidence>
<evidence type="ECO:0000256" key="6">
    <source>
        <dbReference type="ARBA" id="ARBA00022884"/>
    </source>
</evidence>
<keyword evidence="10" id="KW-1185">Reference proteome</keyword>
<dbReference type="PANTHER" id="PTHR33992:SF1">
    <property type="entry name" value="RIBONUCLEASE P PROTEIN COMPONENT"/>
    <property type="match status" value="1"/>
</dbReference>
<evidence type="ECO:0000313" key="9">
    <source>
        <dbReference type="EMBL" id="MDQ0257563.1"/>
    </source>
</evidence>
<dbReference type="InterPro" id="IPR020568">
    <property type="entry name" value="Ribosomal_Su5_D2-typ_SF"/>
</dbReference>
<dbReference type="InterPro" id="IPR000100">
    <property type="entry name" value="RNase_P"/>
</dbReference>
<dbReference type="SUPFAM" id="SSF54211">
    <property type="entry name" value="Ribosomal protein S5 domain 2-like"/>
    <property type="match status" value="1"/>
</dbReference>
<dbReference type="PROSITE" id="PS00648">
    <property type="entry name" value="RIBONUCLEASE_P"/>
    <property type="match status" value="1"/>
</dbReference>
<name>A0ABU0A247_9BACI</name>
<dbReference type="InterPro" id="IPR020539">
    <property type="entry name" value="RNase_P_CS"/>
</dbReference>
<comment type="subunit">
    <text evidence="7">Consists of a catalytic RNA component (M1 or rnpB) and a protein subunit.</text>
</comment>
<keyword evidence="6 7" id="KW-0694">RNA-binding</keyword>
<keyword evidence="5 7" id="KW-0378">Hydrolase</keyword>
<proteinExistence type="inferred from homology"/>
<protein>
    <recommendedName>
        <fullName evidence="7 8">Ribonuclease P protein component</fullName>
        <shortName evidence="7">RNase P protein</shortName>
        <shortName evidence="7">RNaseP protein</shortName>
        <ecNumber evidence="7 8">3.1.26.5</ecNumber>
    </recommendedName>
    <alternativeName>
        <fullName evidence="7">Protein C5</fullName>
    </alternativeName>
</protein>
<comment type="caution">
    <text evidence="9">The sequence shown here is derived from an EMBL/GenBank/DDBJ whole genome shotgun (WGS) entry which is preliminary data.</text>
</comment>
<keyword evidence="3 7" id="KW-0540">Nuclease</keyword>